<dbReference type="GO" id="GO:0005829">
    <property type="term" value="C:cytosol"/>
    <property type="evidence" value="ECO:0007669"/>
    <property type="project" value="UniProtKB-SubCell"/>
</dbReference>
<dbReference type="Pfam" id="PF16206">
    <property type="entry name" value="Mon2_C"/>
    <property type="match status" value="1"/>
</dbReference>
<proteinExistence type="predicted"/>
<feature type="compositionally biased region" description="Basic and acidic residues" evidence="7">
    <location>
        <begin position="1828"/>
        <end position="1839"/>
    </location>
</feature>
<dbReference type="CDD" id="cd00171">
    <property type="entry name" value="Sec7"/>
    <property type="match status" value="1"/>
</dbReference>
<dbReference type="InterPro" id="IPR032817">
    <property type="entry name" value="Mon2_C"/>
</dbReference>
<dbReference type="Proteomes" id="UP001485043">
    <property type="component" value="Unassembled WGS sequence"/>
</dbReference>
<keyword evidence="6" id="KW-0472">Membrane</keyword>
<evidence type="ECO:0000256" key="5">
    <source>
        <dbReference type="ARBA" id="ARBA00022927"/>
    </source>
</evidence>
<feature type="region of interest" description="Disordered" evidence="7">
    <location>
        <begin position="342"/>
        <end position="361"/>
    </location>
</feature>
<feature type="region of interest" description="Disordered" evidence="7">
    <location>
        <begin position="1820"/>
        <end position="1839"/>
    </location>
</feature>
<dbReference type="GO" id="GO:0005802">
    <property type="term" value="C:trans-Golgi network"/>
    <property type="evidence" value="ECO:0007669"/>
    <property type="project" value="TreeGrafter"/>
</dbReference>
<evidence type="ECO:0000256" key="3">
    <source>
        <dbReference type="ARBA" id="ARBA00022448"/>
    </source>
</evidence>
<dbReference type="InterPro" id="IPR015403">
    <property type="entry name" value="Mon2/Sec7/BIG1-like_HDS"/>
</dbReference>
<feature type="region of interest" description="Disordered" evidence="7">
    <location>
        <begin position="1436"/>
        <end position="1458"/>
    </location>
</feature>
<evidence type="ECO:0000256" key="4">
    <source>
        <dbReference type="ARBA" id="ARBA00022490"/>
    </source>
</evidence>
<dbReference type="SUPFAM" id="SSF48371">
    <property type="entry name" value="ARM repeat"/>
    <property type="match status" value="1"/>
</dbReference>
<evidence type="ECO:0000313" key="10">
    <source>
        <dbReference type="Proteomes" id="UP001485043"/>
    </source>
</evidence>
<dbReference type="SUPFAM" id="SSF48425">
    <property type="entry name" value="Sec7 domain"/>
    <property type="match status" value="1"/>
</dbReference>
<dbReference type="Pfam" id="PF20252">
    <property type="entry name" value="BIG2_C"/>
    <property type="match status" value="1"/>
</dbReference>
<evidence type="ECO:0000256" key="6">
    <source>
        <dbReference type="ARBA" id="ARBA00023136"/>
    </source>
</evidence>
<feature type="region of interest" description="Disordered" evidence="7">
    <location>
        <begin position="1644"/>
        <end position="1677"/>
    </location>
</feature>
<dbReference type="Pfam" id="PF12783">
    <property type="entry name" value="Sec7-like_HUS"/>
    <property type="match status" value="1"/>
</dbReference>
<feature type="region of interest" description="Disordered" evidence="7">
    <location>
        <begin position="40"/>
        <end position="109"/>
    </location>
</feature>
<dbReference type="EMBL" id="JALJOV010000795">
    <property type="protein sequence ID" value="KAK9861216.1"/>
    <property type="molecule type" value="Genomic_DNA"/>
</dbReference>
<name>A0AAW1SWM3_9CHLO</name>
<comment type="caution">
    <text evidence="9">The sequence shown here is derived from an EMBL/GenBank/DDBJ whole genome shotgun (WGS) entry which is preliminary data.</text>
</comment>
<feature type="domain" description="SEC7" evidence="8">
    <location>
        <begin position="704"/>
        <end position="891"/>
    </location>
</feature>
<feature type="compositionally biased region" description="Low complexity" evidence="7">
    <location>
        <begin position="93"/>
        <end position="102"/>
    </location>
</feature>
<evidence type="ECO:0000259" key="8">
    <source>
        <dbReference type="PROSITE" id="PS50190"/>
    </source>
</evidence>
<gene>
    <name evidence="9" type="ORF">WJX84_011138</name>
</gene>
<dbReference type="InterPro" id="IPR023394">
    <property type="entry name" value="Sec7_C_sf"/>
</dbReference>
<dbReference type="Pfam" id="PF16213">
    <property type="entry name" value="DCB"/>
    <property type="match status" value="1"/>
</dbReference>
<keyword evidence="10" id="KW-1185">Reference proteome</keyword>
<dbReference type="FunFam" id="1.10.220.20:FF:000002">
    <property type="entry name" value="Brefeldin A-inhibited guanine nucleotide-exchange protein 1"/>
    <property type="match status" value="1"/>
</dbReference>
<evidence type="ECO:0000256" key="1">
    <source>
        <dbReference type="ARBA" id="ARBA00004370"/>
    </source>
</evidence>
<accession>A0AAW1SWM3</accession>
<dbReference type="GO" id="GO:0016020">
    <property type="term" value="C:membrane"/>
    <property type="evidence" value="ECO:0007669"/>
    <property type="project" value="UniProtKB-SubCell"/>
</dbReference>
<dbReference type="InterPro" id="IPR016024">
    <property type="entry name" value="ARM-type_fold"/>
</dbReference>
<dbReference type="Pfam" id="PF09324">
    <property type="entry name" value="Sec7-like_HDS"/>
    <property type="match status" value="1"/>
</dbReference>
<reference evidence="9 10" key="1">
    <citation type="journal article" date="2024" name="Nat. Commun.">
        <title>Phylogenomics reveals the evolutionary origins of lichenization in chlorophyte algae.</title>
        <authorList>
            <person name="Puginier C."/>
            <person name="Libourel C."/>
            <person name="Otte J."/>
            <person name="Skaloud P."/>
            <person name="Haon M."/>
            <person name="Grisel S."/>
            <person name="Petersen M."/>
            <person name="Berrin J.G."/>
            <person name="Delaux P.M."/>
            <person name="Dal Grande F."/>
            <person name="Keller J."/>
        </authorList>
    </citation>
    <scope>NUCLEOTIDE SEQUENCE [LARGE SCALE GENOMIC DNA]</scope>
    <source>
        <strain evidence="9 10">SAG 2523</strain>
    </source>
</reference>
<dbReference type="PANTHER" id="PTHR10663">
    <property type="entry name" value="GUANYL-NUCLEOTIDE EXCHANGE FACTOR"/>
    <property type="match status" value="1"/>
</dbReference>
<comment type="subcellular location">
    <subcellularLocation>
        <location evidence="2">Cytoplasm</location>
        <location evidence="2">Cytosol</location>
    </subcellularLocation>
    <subcellularLocation>
        <location evidence="1">Membrane</location>
    </subcellularLocation>
</comment>
<dbReference type="InterPro" id="IPR035999">
    <property type="entry name" value="Sec7_dom_sf"/>
</dbReference>
<dbReference type="PROSITE" id="PS50190">
    <property type="entry name" value="SEC7"/>
    <property type="match status" value="1"/>
</dbReference>
<sequence>MANTSAVWLIKPCLEKISEAASGRKFTKLRHEAKSLLNGIEETFNPQTPTRGASPPHPTTEAAHESKPVPPSAAAVPEARQQQLPGTASAPVQPRQQQQQSQAKGGLPTEGAHKLMQVLAMAVETRKVPMVEAAVDLVQKLIAHQFLIGPVYSISQTIDPTAKKISKRRVTGDDDDDMDVASGDALPHQAQAVELLCRCDDIPDEGIELRVLKGLLSTVTSTTIHIHGQALLLAIRTCYNIFLMSRNEVNQMTAKASLTQMLNVTFQRMEAGSELISVRPIMVTDMLGLPPAETSTVSAFVQSFLHEVVTTVDAATFGYTFGITEGIQHSLDDAFTRPDPSAFPHGYLNEQDSPTSEREQIDWRPTAGDQVLPASPSDRSQGDGQSVIRGVLQKDAFLVFRALCRLSIRSSDSAAATDLSAARGKVLALELLKILLENSGQTFRTQDKFVNGIKQHLCLSLLKNAATTHPTALALTSSIFFTLMTRFRHSLKAEIGVFFPMILLRAIEPAAAGTTPNAANAGGAVGAVDLAHKGVVMRCLEAQCESGQLLVDLFVNYDCDLEGANLFERMVNALVRIAQGTQDKDSSAPQAHDEESLRLGALQCLVNILRSLVEWYTRSVSVPSDTQRLVPDGSASANGDVKDSWNELTSTPERMLPNGDAVPGEHTGEPGELAPISATLSSIPMDGDVPPQFRDADSAKEAQLLETWKAYKKGFQEGISKFNKKPKQGISFMQEQGMLGRAPAEIAKFLQKTTGLNKTMIGEYLGEREEEPLKVMHAYVESLDFSGIDFDAAIRLFLTGFRLPGEAQKIDRLMEKFAEQYVSCNSDAFKSADVAYVLAYSVIMLNTDAHNPQVKSKMTQQDFVKNNRGINDGGDLPLDYMNALYDRIVNDEIKMKDVDAEGRVAGAVQQQQQQAAGLMDTLLSLIPGRKAAVSSEPSDDSIKRTHDFLRERAKGATFFGATEGETVRPMLDVCWAPMLGAFSVLFDRHSEGAIVNLCLAGFVAAIRMTSLLGMGMIRNTYVTSLSRFTMLHTPSAMTLKNAKAFRALLVITDENGNHLHEVWHEVLRCVSRFELLQQMELGGLSDAAIFADRSAPAAVTKVKRGFLSRSISAVSTPTGGGKAVQDNFSSIHDVQVHKGKGGKGEPGELQPPPEAVLRELDPQELNRMFVHSERLDSEAIVEFVRALCAIASEELKPLSPRVYSLTKIVEIAHFNMNRIRLVWGRIWAVLADFFVEVGCHGNLRVAMFAVDSLRQLAMKFLERDELANYTFQNDFLKPFVSIMRQSKSVEIRELIIRCCSQMVFARVNNVKSGWKSMFMVFTTAASDERQTIVRMAFDTIEKIVRDYFDFITETEITTFTDCVNCLIAFTNNPHSLDVALNAVAFLRFCAMKLAEGAIGDVEALPQGTHQIGPGMMRIRPAVANGDQAVAVAAETPTAHDSLSNGDTAPPASSQPGQKRLQFSDKDEHLYFWFPLLAGLSELTFDPRPDLRHSALEVLFDTLRFHGSAFTTAFWSRVFDSVLLPIFDHVRAEVTDTTTFTDDRRREELDAWLYETCTQCLQHMVDIVVQFYDALQPLLSRIFDLLANFIRRTHQSLASVGVAASVRLINSAGDKMSAAVWSEALQMLAQAAGDTFPDVRHVASAGSQPLAPATPHTPSTPQPASPQRSTPGSKQAYLGSASGSRLLSLARCRATVQLLLVQTCGDVHSQHWQRMPTSALLIMLDMLHHISSASRDLDADMELRRELAYRQAEGQVPESKRLGDPPLLRLERESSHAYLSMLLHARSHQAELRAEARVEDRLMQLCTQNLERFQLAGPLSDEELTSSSGREHAHNLLSQREESAARAPLVVATLRALSSFSEDAFRTHLRIVFPLLTRLISYEHAPPEVQRALADIFTRRVAPLLQSS</sequence>
<evidence type="ECO:0000256" key="2">
    <source>
        <dbReference type="ARBA" id="ARBA00004514"/>
    </source>
</evidence>
<dbReference type="InterPro" id="IPR032691">
    <property type="entry name" value="Mon2/Sec7/BIG1-like_HUS"/>
</dbReference>
<dbReference type="GO" id="GO:0005085">
    <property type="term" value="F:guanyl-nucleotide exchange factor activity"/>
    <property type="evidence" value="ECO:0007669"/>
    <property type="project" value="InterPro"/>
</dbReference>
<dbReference type="InterPro" id="IPR000904">
    <property type="entry name" value="Sec7_dom"/>
</dbReference>
<feature type="compositionally biased region" description="Polar residues" evidence="7">
    <location>
        <begin position="1438"/>
        <end position="1456"/>
    </location>
</feature>
<dbReference type="SMART" id="SM00222">
    <property type="entry name" value="Sec7"/>
    <property type="match status" value="1"/>
</dbReference>
<dbReference type="FunFam" id="1.10.1000.11:FF:000003">
    <property type="entry name" value="Brefeldin A-inhibited guanine nucleotide-exchange protein 1"/>
    <property type="match status" value="1"/>
</dbReference>
<dbReference type="Gene3D" id="1.10.220.20">
    <property type="match status" value="1"/>
</dbReference>
<dbReference type="Gene3D" id="1.10.1000.11">
    <property type="entry name" value="Arf Nucleotide-binding Site Opener,domain 2"/>
    <property type="match status" value="1"/>
</dbReference>
<dbReference type="InterPro" id="IPR046455">
    <property type="entry name" value="Sec7/BIG1-like_C"/>
</dbReference>
<organism evidence="9 10">
    <name type="scientific">Apatococcus fuscideae</name>
    <dbReference type="NCBI Taxonomy" id="2026836"/>
    <lineage>
        <taxon>Eukaryota</taxon>
        <taxon>Viridiplantae</taxon>
        <taxon>Chlorophyta</taxon>
        <taxon>core chlorophytes</taxon>
        <taxon>Trebouxiophyceae</taxon>
        <taxon>Chlorellales</taxon>
        <taxon>Chlorellaceae</taxon>
        <taxon>Apatococcus</taxon>
    </lineage>
</organism>
<dbReference type="Pfam" id="PF01369">
    <property type="entry name" value="Sec7"/>
    <property type="match status" value="1"/>
</dbReference>
<dbReference type="GO" id="GO:0015031">
    <property type="term" value="P:protein transport"/>
    <property type="evidence" value="ECO:0007669"/>
    <property type="project" value="UniProtKB-KW"/>
</dbReference>
<keyword evidence="4" id="KW-0963">Cytoplasm</keyword>
<evidence type="ECO:0000313" key="9">
    <source>
        <dbReference type="EMBL" id="KAK9861216.1"/>
    </source>
</evidence>
<dbReference type="Gene3D" id="1.25.10.10">
    <property type="entry name" value="Leucine-rich Repeat Variant"/>
    <property type="match status" value="1"/>
</dbReference>
<dbReference type="PANTHER" id="PTHR10663:SF375">
    <property type="entry name" value="LD29171P"/>
    <property type="match status" value="1"/>
</dbReference>
<dbReference type="InterPro" id="IPR011989">
    <property type="entry name" value="ARM-like"/>
</dbReference>
<evidence type="ECO:0000256" key="7">
    <source>
        <dbReference type="SAM" id="MobiDB-lite"/>
    </source>
</evidence>
<dbReference type="InterPro" id="IPR032629">
    <property type="entry name" value="DCB_dom"/>
</dbReference>
<feature type="region of interest" description="Disordered" evidence="7">
    <location>
        <begin position="626"/>
        <end position="668"/>
    </location>
</feature>
<keyword evidence="5" id="KW-0653">Protein transport</keyword>
<dbReference type="GO" id="GO:0032012">
    <property type="term" value="P:regulation of ARF protein signal transduction"/>
    <property type="evidence" value="ECO:0007669"/>
    <property type="project" value="InterPro"/>
</dbReference>
<keyword evidence="3" id="KW-0813">Transport</keyword>
<protein>
    <recommendedName>
        <fullName evidence="8">SEC7 domain-containing protein</fullName>
    </recommendedName>
</protein>